<comment type="caution">
    <text evidence="2">The sequence shown here is derived from an EMBL/GenBank/DDBJ whole genome shotgun (WGS) entry which is preliminary data.</text>
</comment>
<feature type="domain" description="DUF7919" evidence="1">
    <location>
        <begin position="2"/>
        <end position="123"/>
    </location>
</feature>
<dbReference type="Pfam" id="PF25535">
    <property type="entry name" value="DUF7919"/>
    <property type="match status" value="1"/>
</dbReference>
<sequence length="139" mass="15295">MTHYPDLTRYSYDESDQEMLNVGWLAPDHSYCTGVVDERVVTALKVLSASYDNQMRGVHHCEFCDTDRPVVLGGPAMDTEVWLGSAEIRVRGADGTLYAAPNLVIHYITQHQYCPPEEFCRAAVGTAGIETAGALTLAE</sequence>
<proteinExistence type="predicted"/>
<reference evidence="2" key="2">
    <citation type="submission" date="2020-09" db="EMBL/GenBank/DDBJ databases">
        <authorList>
            <person name="Sun Q."/>
            <person name="Ohkuma M."/>
        </authorList>
    </citation>
    <scope>NUCLEOTIDE SEQUENCE</scope>
    <source>
        <strain evidence="2">JCM 4815</strain>
    </source>
</reference>
<evidence type="ECO:0000259" key="1">
    <source>
        <dbReference type="Pfam" id="PF25535"/>
    </source>
</evidence>
<dbReference type="RefSeq" id="WP_189856617.1">
    <property type="nucleotide sequence ID" value="NZ_BMVW01000002.1"/>
</dbReference>
<name>A0A918PBX7_9ACTN</name>
<dbReference type="Proteomes" id="UP000622166">
    <property type="component" value="Unassembled WGS sequence"/>
</dbReference>
<gene>
    <name evidence="2" type="ORF">GCM10010365_15130</name>
</gene>
<organism evidence="2 3">
    <name type="scientific">Streptomyces poonensis</name>
    <dbReference type="NCBI Taxonomy" id="68255"/>
    <lineage>
        <taxon>Bacteria</taxon>
        <taxon>Bacillati</taxon>
        <taxon>Actinomycetota</taxon>
        <taxon>Actinomycetes</taxon>
        <taxon>Kitasatosporales</taxon>
        <taxon>Streptomycetaceae</taxon>
        <taxon>Streptomyces</taxon>
    </lineage>
</organism>
<evidence type="ECO:0000313" key="3">
    <source>
        <dbReference type="Proteomes" id="UP000622166"/>
    </source>
</evidence>
<accession>A0A918PBX7</accession>
<reference evidence="2" key="1">
    <citation type="journal article" date="2014" name="Int. J. Syst. Evol. Microbiol.">
        <title>Complete genome sequence of Corynebacterium casei LMG S-19264T (=DSM 44701T), isolated from a smear-ripened cheese.</title>
        <authorList>
            <consortium name="US DOE Joint Genome Institute (JGI-PGF)"/>
            <person name="Walter F."/>
            <person name="Albersmeier A."/>
            <person name="Kalinowski J."/>
            <person name="Ruckert C."/>
        </authorList>
    </citation>
    <scope>NUCLEOTIDE SEQUENCE</scope>
    <source>
        <strain evidence="2">JCM 4815</strain>
    </source>
</reference>
<protein>
    <recommendedName>
        <fullName evidence="1">DUF7919 domain-containing protein</fullName>
    </recommendedName>
</protein>
<dbReference type="EMBL" id="BMVW01000002">
    <property type="protein sequence ID" value="GGY97634.1"/>
    <property type="molecule type" value="Genomic_DNA"/>
</dbReference>
<keyword evidence="3" id="KW-1185">Reference proteome</keyword>
<dbReference type="InterPro" id="IPR057679">
    <property type="entry name" value="DUF7919"/>
</dbReference>
<evidence type="ECO:0000313" key="2">
    <source>
        <dbReference type="EMBL" id="GGY97634.1"/>
    </source>
</evidence>
<dbReference type="AlphaFoldDB" id="A0A918PBX7"/>